<organism evidence="1 2">
    <name type="scientific">Dryococelus australis</name>
    <dbReference type="NCBI Taxonomy" id="614101"/>
    <lineage>
        <taxon>Eukaryota</taxon>
        <taxon>Metazoa</taxon>
        <taxon>Ecdysozoa</taxon>
        <taxon>Arthropoda</taxon>
        <taxon>Hexapoda</taxon>
        <taxon>Insecta</taxon>
        <taxon>Pterygota</taxon>
        <taxon>Neoptera</taxon>
        <taxon>Polyneoptera</taxon>
        <taxon>Phasmatodea</taxon>
        <taxon>Verophasmatodea</taxon>
        <taxon>Anareolatae</taxon>
        <taxon>Phasmatidae</taxon>
        <taxon>Eurycanthinae</taxon>
        <taxon>Dryococelus</taxon>
    </lineage>
</organism>
<comment type="caution">
    <text evidence="1">The sequence shown here is derived from an EMBL/GenBank/DDBJ whole genome shotgun (WGS) entry which is preliminary data.</text>
</comment>
<evidence type="ECO:0000313" key="2">
    <source>
        <dbReference type="Proteomes" id="UP001159363"/>
    </source>
</evidence>
<evidence type="ECO:0000313" key="1">
    <source>
        <dbReference type="EMBL" id="KAJ8886357.1"/>
    </source>
</evidence>
<sequence length="287" mass="32432">MHTFGITCSFDEVLRFKKSAATAVVEDAKNSGILDAAHGMVQVEAFKRISKSDMAKTINYNVSIRRFNGPKKPNMPQKEAQTTVLLFKLLSHKTMAGRRAGERDLEFMKENVRALRLLAEEVLRQKLKENEVASKHQLFNVLDGLASKSRACKLWIYILIKPVIIMMKFVRPESEGEWMLHLEALREMVPYFISAGHLENALFDISEGTNDVIHKTHIEEGKSRVLSDKTDREGIRQKLDLCIDPLNATQLADGLLNAVSGKVSRTEVSLDNSLEIGLTQMEEFEKC</sequence>
<accession>A0ABQ9HQ55</accession>
<reference evidence="1 2" key="1">
    <citation type="submission" date="2023-02" db="EMBL/GenBank/DDBJ databases">
        <title>LHISI_Scaffold_Assembly.</title>
        <authorList>
            <person name="Stuart O.P."/>
            <person name="Cleave R."/>
            <person name="Magrath M.J.L."/>
            <person name="Mikheyev A.S."/>
        </authorList>
    </citation>
    <scope>NUCLEOTIDE SEQUENCE [LARGE SCALE GENOMIC DNA]</scope>
    <source>
        <strain evidence="1">Daus_M_001</strain>
        <tissue evidence="1">Leg muscle</tissue>
    </source>
</reference>
<keyword evidence="2" id="KW-1185">Reference proteome</keyword>
<proteinExistence type="predicted"/>
<gene>
    <name evidence="1" type="ORF">PR048_012568</name>
</gene>
<dbReference type="EMBL" id="JARBHB010000004">
    <property type="protein sequence ID" value="KAJ8886357.1"/>
    <property type="molecule type" value="Genomic_DNA"/>
</dbReference>
<protein>
    <submittedName>
        <fullName evidence="1">Uncharacterized protein</fullName>
    </submittedName>
</protein>
<name>A0ABQ9HQ55_9NEOP</name>
<dbReference type="Proteomes" id="UP001159363">
    <property type="component" value="Chromosome X"/>
</dbReference>